<keyword evidence="2" id="KW-1185">Reference proteome</keyword>
<protein>
    <submittedName>
        <fullName evidence="1">Uncharacterized protein</fullName>
    </submittedName>
</protein>
<evidence type="ECO:0000313" key="1">
    <source>
        <dbReference type="EMBL" id="MCL7941223.1"/>
    </source>
</evidence>
<dbReference type="Proteomes" id="UP001165369">
    <property type="component" value="Unassembled WGS sequence"/>
</dbReference>
<proteinExistence type="predicted"/>
<evidence type="ECO:0000313" key="2">
    <source>
        <dbReference type="Proteomes" id="UP001165369"/>
    </source>
</evidence>
<gene>
    <name evidence="1" type="ORF">M8009_13095</name>
</gene>
<dbReference type="RefSeq" id="WP_250061819.1">
    <property type="nucleotide sequence ID" value="NZ_JAMJPK010000005.1"/>
</dbReference>
<comment type="caution">
    <text evidence="1">The sequence shown here is derived from an EMBL/GenBank/DDBJ whole genome shotgun (WGS) entry which is preliminary data.</text>
</comment>
<name>A0ABT0T2X2_9GAMM</name>
<accession>A0ABT0T2X2</accession>
<organism evidence="1 2">
    <name type="scientific">Halomonas gemina</name>
    <dbReference type="NCBI Taxonomy" id="2945105"/>
    <lineage>
        <taxon>Bacteria</taxon>
        <taxon>Pseudomonadati</taxon>
        <taxon>Pseudomonadota</taxon>
        <taxon>Gammaproteobacteria</taxon>
        <taxon>Oceanospirillales</taxon>
        <taxon>Halomonadaceae</taxon>
        <taxon>Halomonas</taxon>
    </lineage>
</organism>
<sequence>MIALPAHVSGEFRLETRRGGIVTQSRTFANLVMTQPFSQLIASLRGDNAWQMARYLYLGTGDSEPTKDDPGLEQRSGLAGKLVSGQTFSNWIDPPNGERWADVTLQFDYAVGEATGEWAEIGAAADDAYAEPYNRSLIRDENGAPTSLVVMSDEALTVYLTLRLREGIGFPVRGSTDYLGQTVGFTLTPLDSRYWSDDDYSPWQSGYAHQVMQVLDTGGGALAFTTPPWPASNPDSSASPSVSLSHDLASRTTTASVTIRDSSEDLLIGGLAFGSTTNAADRIYRLEFDEPLVKPAWDTLTFQASITFTRSEDD</sequence>
<reference evidence="1" key="1">
    <citation type="submission" date="2022-05" db="EMBL/GenBank/DDBJ databases">
        <title>Halomonas geminus sp. nov. and Halomonas llamarensis sp. nov. isolated from high-altitude salars of the Atacama Desert.</title>
        <authorList>
            <person name="Hintersatz C."/>
            <person name="Rojas L.A."/>
            <person name="Wei T.-S."/>
            <person name="Kutschke S."/>
            <person name="Lehmann F."/>
            <person name="Jain R."/>
            <person name="Pollmann K."/>
        </authorList>
    </citation>
    <scope>NUCLEOTIDE SEQUENCE</scope>
    <source>
        <strain evidence="1">ATCH28</strain>
    </source>
</reference>
<dbReference type="EMBL" id="JAMJPK010000005">
    <property type="protein sequence ID" value="MCL7941223.1"/>
    <property type="molecule type" value="Genomic_DNA"/>
</dbReference>